<dbReference type="InterPro" id="IPR018136">
    <property type="entry name" value="Aconitase_4Fe-4S_BS"/>
</dbReference>
<evidence type="ECO:0000256" key="6">
    <source>
        <dbReference type="SAM" id="MobiDB-lite"/>
    </source>
</evidence>
<organism evidence="9 10">
    <name type="scientific">Penicillium hordei</name>
    <dbReference type="NCBI Taxonomy" id="40994"/>
    <lineage>
        <taxon>Eukaryota</taxon>
        <taxon>Fungi</taxon>
        <taxon>Dikarya</taxon>
        <taxon>Ascomycota</taxon>
        <taxon>Pezizomycotina</taxon>
        <taxon>Eurotiomycetes</taxon>
        <taxon>Eurotiomycetidae</taxon>
        <taxon>Eurotiales</taxon>
        <taxon>Aspergillaceae</taxon>
        <taxon>Penicillium</taxon>
    </lineage>
</organism>
<feature type="domain" description="Aconitase/3-isopropylmalate dehydratase large subunit alpha/beta/alpha" evidence="7">
    <location>
        <begin position="297"/>
        <end position="491"/>
    </location>
</feature>
<evidence type="ECO:0000259" key="8">
    <source>
        <dbReference type="Pfam" id="PF00694"/>
    </source>
</evidence>
<comment type="caution">
    <text evidence="9">The sequence shown here is derived from an EMBL/GenBank/DDBJ whole genome shotgun (WGS) entry which is preliminary data.</text>
</comment>
<evidence type="ECO:0000313" key="10">
    <source>
        <dbReference type="Proteomes" id="UP001213799"/>
    </source>
</evidence>
<name>A0AAD6H9K9_9EURO</name>
<keyword evidence="10" id="KW-1185">Reference proteome</keyword>
<dbReference type="PROSITE" id="PS01244">
    <property type="entry name" value="ACONITASE_2"/>
    <property type="match status" value="1"/>
</dbReference>
<dbReference type="Pfam" id="PF00694">
    <property type="entry name" value="Aconitase_C"/>
    <property type="match status" value="1"/>
</dbReference>
<dbReference type="InterPro" id="IPR036008">
    <property type="entry name" value="Aconitase_4Fe-4S_dom"/>
</dbReference>
<evidence type="ECO:0000256" key="3">
    <source>
        <dbReference type="ARBA" id="ARBA00023004"/>
    </source>
</evidence>
<dbReference type="GeneID" id="81584508"/>
<sequence length="908" mass="98949">MPSESIVYIFGRSLPGDARAFVHAVVKILEDTRGIRLGECSIEDINPTQTLLYLTKESHISPPSPGCSIVTNTEAFITHLSNELEAGGRPADASTLRYVLDLCHRETERGGLGLSEALCIDWSLSQMQLQDLQDLLEAWLESLNSAESGRCLPAPLSVKTSVTRPMTLAEKILAHHAFSLPSSLPSAHGLKSGDFVRTSVDWIIASELSWVGMKHSMTSIGEEPTVWRNDRFWLAGDHTVDPRTYHQPRVRELIDGMEDAKTKFKMTENQGSNVSSCHIPFLDFHWESLLMIKLIPQYTILHTEFVRERAEPGMLILGSDSHTCSAGAVSSLAIGLGAADVMAALATGETWIKTPESIRVEFTGEPAWYIRGKDVILYILKLLKRNTHAADRIIEFGGPGTRYLSCDARFAICNMCTELGAITGIFVPDQITSQFISDRPQSRYKSQSLYFQPDADATYAATFQINLDEVKSFIALYPSPDNVVEVTDKLNMAFEGCFIGACTTTEEDLILGALVLEAGLQIGLPLATGKRMVVPGSLPIVKNLRDLGLLDIYSQAGFQQPAVSCSLCLGMGADRAGAGENWLSSQNRNFKNRMGPGSIAHICSAAVVAASSFSMQLTDPRDLLSQVSVERYCTLLEICRRWKAEPRQKSGDGSKGGAVQSAASIPSAMPPAPEPYLSVREVAAAETKKPRQEQLNEEISSAVEEIICSKVSALGDFVDTDAIIPAAFIMESPTDVLLGSHCLELTHPEFRDQVRAGLDVVVAGKAFGCGSSREEAPRALKGLGVKCVIARSFSFIYGRNQPTIGLLGLTITDDNFYASVQTGVDIEINLPRRLVTVGGQSYPFVLDEMELALIEQQGLAAAYKKFGKAVFQSLCDDQLLETVSASELAEMHLGGRQKNLGNRDVLAW</sequence>
<dbReference type="SUPFAM" id="SSF53732">
    <property type="entry name" value="Aconitase iron-sulfur domain"/>
    <property type="match status" value="1"/>
</dbReference>
<dbReference type="Gene3D" id="3.20.19.10">
    <property type="entry name" value="Aconitase, domain 4"/>
    <property type="match status" value="1"/>
</dbReference>
<evidence type="ECO:0000259" key="7">
    <source>
        <dbReference type="Pfam" id="PF00330"/>
    </source>
</evidence>
<dbReference type="Proteomes" id="UP001213799">
    <property type="component" value="Unassembled WGS sequence"/>
</dbReference>
<dbReference type="InterPro" id="IPR050067">
    <property type="entry name" value="IPM_dehydratase_rel_enz"/>
</dbReference>
<feature type="region of interest" description="Disordered" evidence="6">
    <location>
        <begin position="647"/>
        <end position="671"/>
    </location>
</feature>
<dbReference type="EMBL" id="JAQJAE010000001">
    <property type="protein sequence ID" value="KAJ5618094.1"/>
    <property type="molecule type" value="Genomic_DNA"/>
</dbReference>
<dbReference type="AlphaFoldDB" id="A0AAD6H9K9"/>
<dbReference type="InterPro" id="IPR000573">
    <property type="entry name" value="AconitaseA/IPMdHydase_ssu_swvl"/>
</dbReference>
<keyword evidence="3" id="KW-0408">Iron</keyword>
<dbReference type="GO" id="GO:0170038">
    <property type="term" value="P:proteinogenic amino acid biosynthetic process"/>
    <property type="evidence" value="ECO:0007669"/>
    <property type="project" value="UniProtKB-ARBA"/>
</dbReference>
<evidence type="ECO:0000313" key="9">
    <source>
        <dbReference type="EMBL" id="KAJ5618094.1"/>
    </source>
</evidence>
<comment type="similarity">
    <text evidence="1">Belongs to the aconitase/IPM isomerase family.</text>
</comment>
<dbReference type="GO" id="GO:0046872">
    <property type="term" value="F:metal ion binding"/>
    <property type="evidence" value="ECO:0007669"/>
    <property type="project" value="UniProtKB-KW"/>
</dbReference>
<dbReference type="GO" id="GO:0016829">
    <property type="term" value="F:lyase activity"/>
    <property type="evidence" value="ECO:0007669"/>
    <property type="project" value="UniProtKB-KW"/>
</dbReference>
<keyword evidence="5" id="KW-0456">Lyase</keyword>
<evidence type="ECO:0000256" key="1">
    <source>
        <dbReference type="ARBA" id="ARBA00007185"/>
    </source>
</evidence>
<dbReference type="InterPro" id="IPR015931">
    <property type="entry name" value="Acnase/IPM_dHydase_lsu_aba_1/3"/>
</dbReference>
<dbReference type="RefSeq" id="XP_056759261.1">
    <property type="nucleotide sequence ID" value="XM_056894266.1"/>
</dbReference>
<reference evidence="9" key="1">
    <citation type="journal article" date="2023" name="IMA Fungus">
        <title>Comparative genomic study of the Penicillium genus elucidates a diverse pangenome and 15 lateral gene transfer events.</title>
        <authorList>
            <person name="Petersen C."/>
            <person name="Sorensen T."/>
            <person name="Nielsen M.R."/>
            <person name="Sondergaard T.E."/>
            <person name="Sorensen J.L."/>
            <person name="Fitzpatrick D.A."/>
            <person name="Frisvad J.C."/>
            <person name="Nielsen K.L."/>
        </authorList>
    </citation>
    <scope>NUCLEOTIDE SEQUENCE</scope>
    <source>
        <strain evidence="9">IBT 12815</strain>
    </source>
</reference>
<dbReference type="GO" id="GO:0170034">
    <property type="term" value="P:L-amino acid biosynthetic process"/>
    <property type="evidence" value="ECO:0007669"/>
    <property type="project" value="UniProtKB-ARBA"/>
</dbReference>
<feature type="domain" description="Aconitase/3-isopropylmalate dehydratase large subunit alpha/beta/alpha" evidence="7">
    <location>
        <begin position="495"/>
        <end position="613"/>
    </location>
</feature>
<keyword evidence="4" id="KW-0411">Iron-sulfur</keyword>
<dbReference type="GO" id="GO:0051536">
    <property type="term" value="F:iron-sulfur cluster binding"/>
    <property type="evidence" value="ECO:0007669"/>
    <property type="project" value="UniProtKB-KW"/>
</dbReference>
<dbReference type="SUPFAM" id="SSF52016">
    <property type="entry name" value="LeuD/IlvD-like"/>
    <property type="match status" value="1"/>
</dbReference>
<reference evidence="9" key="2">
    <citation type="submission" date="2023-01" db="EMBL/GenBank/DDBJ databases">
        <authorList>
            <person name="Petersen C."/>
        </authorList>
    </citation>
    <scope>NUCLEOTIDE SEQUENCE</scope>
    <source>
        <strain evidence="9">IBT 12815</strain>
    </source>
</reference>
<gene>
    <name evidence="9" type="ORF">N7537_003208</name>
</gene>
<dbReference type="InterPro" id="IPR001030">
    <property type="entry name" value="Acoase/IPM_deHydtase_lsu_aba"/>
</dbReference>
<evidence type="ECO:0000256" key="4">
    <source>
        <dbReference type="ARBA" id="ARBA00023014"/>
    </source>
</evidence>
<protein>
    <submittedName>
        <fullName evidence="9">Aconitase iron-sulfur domain-containing protein</fullName>
    </submittedName>
</protein>
<feature type="domain" description="Aconitase A/isopropylmalate dehydratase small subunit swivel" evidence="8">
    <location>
        <begin position="760"/>
        <end position="812"/>
    </location>
</feature>
<evidence type="ECO:0000256" key="5">
    <source>
        <dbReference type="ARBA" id="ARBA00023239"/>
    </source>
</evidence>
<dbReference type="Gene3D" id="3.30.499.10">
    <property type="entry name" value="Aconitase, domain 3"/>
    <property type="match status" value="2"/>
</dbReference>
<accession>A0AAD6H9K9</accession>
<proteinExistence type="inferred from homology"/>
<dbReference type="Pfam" id="PF00330">
    <property type="entry name" value="Aconitase"/>
    <property type="match status" value="2"/>
</dbReference>
<dbReference type="PANTHER" id="PTHR43822:SF2">
    <property type="entry name" value="HOMOACONITASE, MITOCHONDRIAL"/>
    <property type="match status" value="1"/>
</dbReference>
<dbReference type="CDD" id="cd01577">
    <property type="entry name" value="IPMI_Swivel"/>
    <property type="match status" value="1"/>
</dbReference>
<dbReference type="InterPro" id="IPR033940">
    <property type="entry name" value="IPMI_Swivel"/>
</dbReference>
<dbReference type="InterPro" id="IPR015928">
    <property type="entry name" value="Aconitase/3IPM_dehydase_swvl"/>
</dbReference>
<keyword evidence="2" id="KW-0479">Metal-binding</keyword>
<evidence type="ECO:0000256" key="2">
    <source>
        <dbReference type="ARBA" id="ARBA00022723"/>
    </source>
</evidence>
<dbReference type="PANTHER" id="PTHR43822">
    <property type="entry name" value="HOMOACONITASE, MITOCHONDRIAL-RELATED"/>
    <property type="match status" value="1"/>
</dbReference>